<organism evidence="5 6">
    <name type="scientific">Butyrivibrio hungatei</name>
    <dbReference type="NCBI Taxonomy" id="185008"/>
    <lineage>
        <taxon>Bacteria</taxon>
        <taxon>Bacillati</taxon>
        <taxon>Bacillota</taxon>
        <taxon>Clostridia</taxon>
        <taxon>Lachnospirales</taxon>
        <taxon>Lachnospiraceae</taxon>
        <taxon>Butyrivibrio</taxon>
    </lineage>
</organism>
<dbReference type="GO" id="GO:0016020">
    <property type="term" value="C:membrane"/>
    <property type="evidence" value="ECO:0007669"/>
    <property type="project" value="GOC"/>
</dbReference>
<keyword evidence="3" id="KW-0472">Membrane</keyword>
<protein>
    <recommendedName>
        <fullName evidence="4">Calcineurin-like phosphoesterase domain-containing protein</fullName>
    </recommendedName>
</protein>
<evidence type="ECO:0000259" key="4">
    <source>
        <dbReference type="Pfam" id="PF00149"/>
    </source>
</evidence>
<reference evidence="6" key="1">
    <citation type="submission" date="2016-10" db="EMBL/GenBank/DDBJ databases">
        <authorList>
            <person name="Varghese N."/>
            <person name="Submissions S."/>
        </authorList>
    </citation>
    <scope>NUCLEOTIDE SEQUENCE [LARGE SCALE GENOMIC DNA]</scope>
    <source>
        <strain evidence="6">XBD2006</strain>
    </source>
</reference>
<sequence length="279" mass="31744">MKAFFRNNKKILLKLLAVIAIVMIAATIWYEVPVTEHITISGEGKIGFPVRFALVTDLHSCYYGKDQSQLIRMIDKEKPDAILLSGDIFDDRLGQKNARIFIEGVADRYPCFYVTGNHEFWSKKEDEMKEFLASKGVTVLEGNARNISINGNDIDICGVDDPTYMTESEWEERLDGADKESNSENYRILLSHRPEKVEAYKKYDFDLILCGHAHGGQWRIPFTKRGVAAPNQGLLPAYVDGLYELDDGSEMIVSRGLARERMPYPRFFNHPEVVIIDIG</sequence>
<evidence type="ECO:0000256" key="2">
    <source>
        <dbReference type="ARBA" id="ARBA00022801"/>
    </source>
</evidence>
<dbReference type="EMBL" id="FMUR01000005">
    <property type="protein sequence ID" value="SCX94794.1"/>
    <property type="molecule type" value="Genomic_DNA"/>
</dbReference>
<dbReference type="Proteomes" id="UP000183047">
    <property type="component" value="Unassembled WGS sequence"/>
</dbReference>
<dbReference type="InterPro" id="IPR004843">
    <property type="entry name" value="Calcineurin-like_PHP"/>
</dbReference>
<keyword evidence="3" id="KW-1133">Transmembrane helix</keyword>
<keyword evidence="1" id="KW-0479">Metal-binding</keyword>
<proteinExistence type="predicted"/>
<dbReference type="InterPro" id="IPR029052">
    <property type="entry name" value="Metallo-depent_PP-like"/>
</dbReference>
<gene>
    <name evidence="5" type="ORF">SAMN02910451_00865</name>
</gene>
<dbReference type="GO" id="GO:0009245">
    <property type="term" value="P:lipid A biosynthetic process"/>
    <property type="evidence" value="ECO:0007669"/>
    <property type="project" value="TreeGrafter"/>
</dbReference>
<dbReference type="AlphaFoldDB" id="A0A1G5BXM5"/>
<dbReference type="SUPFAM" id="SSF56300">
    <property type="entry name" value="Metallo-dependent phosphatases"/>
    <property type="match status" value="1"/>
</dbReference>
<dbReference type="InterPro" id="IPR051158">
    <property type="entry name" value="Metallophosphoesterase_sf"/>
</dbReference>
<evidence type="ECO:0000313" key="5">
    <source>
        <dbReference type="EMBL" id="SCX94794.1"/>
    </source>
</evidence>
<feature type="transmembrane region" description="Helical" evidence="3">
    <location>
        <begin position="12"/>
        <end position="30"/>
    </location>
</feature>
<accession>A0A1G5BXM5</accession>
<keyword evidence="3" id="KW-0812">Transmembrane</keyword>
<dbReference type="RefSeq" id="WP_074461601.1">
    <property type="nucleotide sequence ID" value="NZ_FMUR01000005.1"/>
</dbReference>
<evidence type="ECO:0000256" key="1">
    <source>
        <dbReference type="ARBA" id="ARBA00022723"/>
    </source>
</evidence>
<evidence type="ECO:0000256" key="3">
    <source>
        <dbReference type="SAM" id="Phobius"/>
    </source>
</evidence>
<dbReference type="Pfam" id="PF00149">
    <property type="entry name" value="Metallophos"/>
    <property type="match status" value="1"/>
</dbReference>
<dbReference type="Gene3D" id="3.60.21.10">
    <property type="match status" value="1"/>
</dbReference>
<dbReference type="GO" id="GO:0008758">
    <property type="term" value="F:UDP-2,3-diacylglucosamine hydrolase activity"/>
    <property type="evidence" value="ECO:0007669"/>
    <property type="project" value="TreeGrafter"/>
</dbReference>
<keyword evidence="2" id="KW-0378">Hydrolase</keyword>
<name>A0A1G5BXM5_9FIRM</name>
<dbReference type="OrthoDB" id="9780884at2"/>
<evidence type="ECO:0000313" key="6">
    <source>
        <dbReference type="Proteomes" id="UP000183047"/>
    </source>
</evidence>
<feature type="domain" description="Calcineurin-like phosphoesterase" evidence="4">
    <location>
        <begin position="51"/>
        <end position="215"/>
    </location>
</feature>
<keyword evidence="6" id="KW-1185">Reference proteome</keyword>
<dbReference type="GO" id="GO:0046872">
    <property type="term" value="F:metal ion binding"/>
    <property type="evidence" value="ECO:0007669"/>
    <property type="project" value="UniProtKB-KW"/>
</dbReference>
<dbReference type="PANTHER" id="PTHR31302">
    <property type="entry name" value="TRANSMEMBRANE PROTEIN WITH METALLOPHOSPHOESTERASE DOMAIN-RELATED"/>
    <property type="match status" value="1"/>
</dbReference>
<dbReference type="PANTHER" id="PTHR31302:SF31">
    <property type="entry name" value="PHOSPHODIESTERASE YAEI"/>
    <property type="match status" value="1"/>
</dbReference>